<feature type="compositionally biased region" description="Basic residues" evidence="1">
    <location>
        <begin position="11"/>
        <end position="37"/>
    </location>
</feature>
<dbReference type="EMBL" id="CADCTD010000029">
    <property type="protein sequence ID" value="CAA9228197.1"/>
    <property type="molecule type" value="Genomic_DNA"/>
</dbReference>
<feature type="non-terminal residue" evidence="2">
    <location>
        <position position="1"/>
    </location>
</feature>
<name>A0A6J4HNB0_9PROT</name>
<protein>
    <submittedName>
        <fullName evidence="2">Uncharacterized protein</fullName>
    </submittedName>
</protein>
<organism evidence="2">
    <name type="scientific">uncultured Craurococcus sp</name>
    <dbReference type="NCBI Taxonomy" id="1135998"/>
    <lineage>
        <taxon>Bacteria</taxon>
        <taxon>Pseudomonadati</taxon>
        <taxon>Pseudomonadota</taxon>
        <taxon>Alphaproteobacteria</taxon>
        <taxon>Acetobacterales</taxon>
        <taxon>Acetobacteraceae</taxon>
        <taxon>Craurococcus</taxon>
        <taxon>environmental samples</taxon>
    </lineage>
</organism>
<feature type="compositionally biased region" description="Low complexity" evidence="1">
    <location>
        <begin position="1"/>
        <end position="10"/>
    </location>
</feature>
<sequence length="37" mass="4510">WRRFASAPISRRARCPARRRRSGRPPPRPLRRPTRRC</sequence>
<dbReference type="AlphaFoldDB" id="A0A6J4HNB0"/>
<feature type="non-terminal residue" evidence="2">
    <location>
        <position position="37"/>
    </location>
</feature>
<proteinExistence type="predicted"/>
<accession>A0A6J4HNB0</accession>
<feature type="region of interest" description="Disordered" evidence="1">
    <location>
        <begin position="1"/>
        <end position="37"/>
    </location>
</feature>
<evidence type="ECO:0000256" key="1">
    <source>
        <dbReference type="SAM" id="MobiDB-lite"/>
    </source>
</evidence>
<reference evidence="2" key="1">
    <citation type="submission" date="2020-02" db="EMBL/GenBank/DDBJ databases">
        <authorList>
            <person name="Meier V. D."/>
        </authorList>
    </citation>
    <scope>NUCLEOTIDE SEQUENCE</scope>
    <source>
        <strain evidence="2">AVDCRST_MAG27</strain>
    </source>
</reference>
<evidence type="ECO:0000313" key="2">
    <source>
        <dbReference type="EMBL" id="CAA9228197.1"/>
    </source>
</evidence>
<gene>
    <name evidence="2" type="ORF">AVDCRST_MAG27-726</name>
</gene>